<dbReference type="PANTHER" id="PTHR34853">
    <property type="match status" value="1"/>
</dbReference>
<dbReference type="PROSITE" id="PS51318">
    <property type="entry name" value="TAT"/>
    <property type="match status" value="1"/>
</dbReference>
<evidence type="ECO:0000313" key="3">
    <source>
        <dbReference type="EMBL" id="GGB84239.1"/>
    </source>
</evidence>
<dbReference type="InterPro" id="IPR005152">
    <property type="entry name" value="Lipase_secreted"/>
</dbReference>
<accession>A0A8H9FTN9</accession>
<dbReference type="InterPro" id="IPR006311">
    <property type="entry name" value="TAT_signal"/>
</dbReference>
<dbReference type="PIRSF" id="PIRSF029171">
    <property type="entry name" value="Esterase_LipA"/>
    <property type="match status" value="1"/>
</dbReference>
<protein>
    <submittedName>
        <fullName evidence="3">Lipase</fullName>
    </submittedName>
</protein>
<comment type="caution">
    <text evidence="3">The sequence shown here is derived from an EMBL/GenBank/DDBJ whole genome shotgun (WGS) entry which is preliminary data.</text>
</comment>
<dbReference type="InterPro" id="IPR029058">
    <property type="entry name" value="AB_hydrolase_fold"/>
</dbReference>
<dbReference type="Gene3D" id="1.10.260.130">
    <property type="match status" value="1"/>
</dbReference>
<feature type="signal peptide" evidence="2">
    <location>
        <begin position="1"/>
        <end position="28"/>
    </location>
</feature>
<feature type="chain" id="PRO_5038408587" evidence="2">
    <location>
        <begin position="29"/>
        <end position="425"/>
    </location>
</feature>
<reference evidence="3" key="2">
    <citation type="submission" date="2020-09" db="EMBL/GenBank/DDBJ databases">
        <authorList>
            <person name="Sun Q."/>
            <person name="Zhou Y."/>
        </authorList>
    </citation>
    <scope>NUCLEOTIDE SEQUENCE</scope>
    <source>
        <strain evidence="3">CGMCC 1.10749</strain>
    </source>
</reference>
<keyword evidence="2" id="KW-0732">Signal</keyword>
<dbReference type="GO" id="GO:0004806">
    <property type="term" value="F:triacylglycerol lipase activity"/>
    <property type="evidence" value="ECO:0007669"/>
    <property type="project" value="InterPro"/>
</dbReference>
<proteinExistence type="predicted"/>
<reference evidence="3" key="1">
    <citation type="journal article" date="2014" name="Int. J. Syst. Evol. Microbiol.">
        <title>Complete genome sequence of Corynebacterium casei LMG S-19264T (=DSM 44701T), isolated from a smear-ripened cheese.</title>
        <authorList>
            <consortium name="US DOE Joint Genome Institute (JGI-PGF)"/>
            <person name="Walter F."/>
            <person name="Albersmeier A."/>
            <person name="Kalinowski J."/>
            <person name="Ruckert C."/>
        </authorList>
    </citation>
    <scope>NUCLEOTIDE SEQUENCE</scope>
    <source>
        <strain evidence="3">CGMCC 1.10749</strain>
    </source>
</reference>
<name>A0A8H9FTN9_9MICO</name>
<feature type="region of interest" description="Disordered" evidence="1">
    <location>
        <begin position="26"/>
        <end position="49"/>
    </location>
</feature>
<dbReference type="PANTHER" id="PTHR34853:SF1">
    <property type="entry name" value="LIPASE 5"/>
    <property type="match status" value="1"/>
</dbReference>
<gene>
    <name evidence="3" type="ORF">GCM10011314_24860</name>
</gene>
<dbReference type="Gene3D" id="3.40.50.1820">
    <property type="entry name" value="alpha/beta hydrolase"/>
    <property type="match status" value="1"/>
</dbReference>
<dbReference type="Proteomes" id="UP000628079">
    <property type="component" value="Unassembled WGS sequence"/>
</dbReference>
<evidence type="ECO:0000313" key="4">
    <source>
        <dbReference type="Proteomes" id="UP000628079"/>
    </source>
</evidence>
<organism evidence="3 4">
    <name type="scientific">Knoellia flava</name>
    <dbReference type="NCBI Taxonomy" id="913969"/>
    <lineage>
        <taxon>Bacteria</taxon>
        <taxon>Bacillati</taxon>
        <taxon>Actinomycetota</taxon>
        <taxon>Actinomycetes</taxon>
        <taxon>Micrococcales</taxon>
        <taxon>Intrasporangiaceae</taxon>
        <taxon>Knoellia</taxon>
    </lineage>
</organism>
<dbReference type="EMBL" id="BMEA01000002">
    <property type="protein sequence ID" value="GGB84239.1"/>
    <property type="molecule type" value="Genomic_DNA"/>
</dbReference>
<dbReference type="AlphaFoldDB" id="A0A8H9FTN9"/>
<evidence type="ECO:0000256" key="2">
    <source>
        <dbReference type="SAM" id="SignalP"/>
    </source>
</evidence>
<dbReference type="Pfam" id="PF03583">
    <property type="entry name" value="LIP"/>
    <property type="match status" value="1"/>
</dbReference>
<dbReference type="GO" id="GO:0016042">
    <property type="term" value="P:lipid catabolic process"/>
    <property type="evidence" value="ECO:0007669"/>
    <property type="project" value="InterPro"/>
</dbReference>
<sequence>MTSRVLRRTLVPLAALGLLASLAAPASAGPDSVPGTAGATTVTDTPEPARPAFYEPPASVPGTPGTVIRTEPATFFIDPLGLSDLSLTATRVMYSSRDRLDRPIAVTGTVFEPKTPWVGLGARPLISYAVGTQGMGDRCAPSRQMAETLTEYEHYLLKGYLVRGYAVALTDYQGLGTPGTHTYVNRVAQARAVLDIARAALRRSGTSLTASTPVGLYGYSQGGGATAAAAELAPAYAPELRIKGALAGAPPADLTKVAANLDGSLYAEFFNFALLGLSAGYGVDIDSYLNDRGRAVAAATENHCVFDLASAAFQNSSTLTRDGRPLTAYLAEEPFASIVADNRIGRIKPAVPVLISHSGLDDVIPYAVGRQLAKDWCAKGANVRLSTNVVPLHVGGVAPSSTESYAFFEARFAGLPQVNGCWAIW</sequence>
<dbReference type="RefSeq" id="WP_035948044.1">
    <property type="nucleotide sequence ID" value="NZ_BMEA01000002.1"/>
</dbReference>
<dbReference type="SUPFAM" id="SSF53474">
    <property type="entry name" value="alpha/beta-Hydrolases"/>
    <property type="match status" value="1"/>
</dbReference>
<evidence type="ECO:0000256" key="1">
    <source>
        <dbReference type="SAM" id="MobiDB-lite"/>
    </source>
</evidence>